<dbReference type="AlphaFoldDB" id="A0A9I9EHT7"/>
<feature type="region of interest" description="Disordered" evidence="1">
    <location>
        <begin position="54"/>
        <end position="86"/>
    </location>
</feature>
<organism evidence="3">
    <name type="scientific">Cucumis melo</name>
    <name type="common">Muskmelon</name>
    <dbReference type="NCBI Taxonomy" id="3656"/>
    <lineage>
        <taxon>Eukaryota</taxon>
        <taxon>Viridiplantae</taxon>
        <taxon>Streptophyta</taxon>
        <taxon>Embryophyta</taxon>
        <taxon>Tracheophyta</taxon>
        <taxon>Spermatophyta</taxon>
        <taxon>Magnoliopsida</taxon>
        <taxon>eudicotyledons</taxon>
        <taxon>Gunneridae</taxon>
        <taxon>Pentapetalae</taxon>
        <taxon>rosids</taxon>
        <taxon>fabids</taxon>
        <taxon>Cucurbitales</taxon>
        <taxon>Cucurbitaceae</taxon>
        <taxon>Benincaseae</taxon>
        <taxon>Cucumis</taxon>
    </lineage>
</organism>
<keyword evidence="2" id="KW-0732">Signal</keyword>
<proteinExistence type="predicted"/>
<accession>A0A9I9EHT7</accession>
<evidence type="ECO:0000313" key="3">
    <source>
        <dbReference type="EnsemblPlants" id="MELO3C033604.2.1"/>
    </source>
</evidence>
<evidence type="ECO:0000256" key="1">
    <source>
        <dbReference type="SAM" id="MobiDB-lite"/>
    </source>
</evidence>
<name>A0A9I9EHT7_CUCME</name>
<reference evidence="3" key="1">
    <citation type="submission" date="2023-03" db="UniProtKB">
        <authorList>
            <consortium name="EnsemblPlants"/>
        </authorList>
    </citation>
    <scope>IDENTIFICATION</scope>
</reference>
<feature type="chain" id="PRO_5039893504" evidence="2">
    <location>
        <begin position="27"/>
        <end position="86"/>
    </location>
</feature>
<dbReference type="Gramene" id="MELO3C033604.2.1">
    <property type="protein sequence ID" value="MELO3C033604.2.1"/>
    <property type="gene ID" value="MELO3C033604.2"/>
</dbReference>
<evidence type="ECO:0000256" key="2">
    <source>
        <dbReference type="SAM" id="SignalP"/>
    </source>
</evidence>
<protein>
    <submittedName>
        <fullName evidence="3">Uncharacterized protein</fullName>
    </submittedName>
</protein>
<dbReference type="EnsemblPlants" id="MELO3C033604.2.1">
    <property type="protein sequence ID" value="MELO3C033604.2.1"/>
    <property type="gene ID" value="MELO3C033604.2"/>
</dbReference>
<feature type="signal peptide" evidence="2">
    <location>
        <begin position="1"/>
        <end position="26"/>
    </location>
</feature>
<sequence>MNDQRMLSILLLSCFLFLILSPGIMGTVEQYATSLTDPRQKKMSERKWRKMMIQTNDDYHDPGPNQPGAYRDPRSNNPYYAPLATP</sequence>